<feature type="signal peptide" evidence="1">
    <location>
        <begin position="1"/>
        <end position="26"/>
    </location>
</feature>
<dbReference type="AlphaFoldDB" id="A0A1H9MV17"/>
<organism evidence="2 3">
    <name type="scientific">Granulicatella balaenopterae</name>
    <dbReference type="NCBI Taxonomy" id="137733"/>
    <lineage>
        <taxon>Bacteria</taxon>
        <taxon>Bacillati</taxon>
        <taxon>Bacillota</taxon>
        <taxon>Bacilli</taxon>
        <taxon>Lactobacillales</taxon>
        <taxon>Carnobacteriaceae</taxon>
        <taxon>Granulicatella</taxon>
    </lineage>
</organism>
<dbReference type="EMBL" id="FOGF01000031">
    <property type="protein sequence ID" value="SER27560.1"/>
    <property type="molecule type" value="Genomic_DNA"/>
</dbReference>
<dbReference type="Gene3D" id="2.10.270.10">
    <property type="entry name" value="Cholin Binding"/>
    <property type="match status" value="1"/>
</dbReference>
<name>A0A1H9MV17_9LACT</name>
<feature type="non-terminal residue" evidence="2">
    <location>
        <position position="84"/>
    </location>
</feature>
<gene>
    <name evidence="2" type="ORF">SAMN05421767_1311</name>
</gene>
<proteinExistence type="predicted"/>
<keyword evidence="3" id="KW-1185">Reference proteome</keyword>
<keyword evidence="1" id="KW-0732">Signal</keyword>
<feature type="chain" id="PRO_5039405922" description="Cell wall binding repeat-containing protein" evidence="1">
    <location>
        <begin position="27"/>
        <end position="84"/>
    </location>
</feature>
<evidence type="ECO:0000256" key="1">
    <source>
        <dbReference type="SAM" id="SignalP"/>
    </source>
</evidence>
<reference evidence="2 3" key="1">
    <citation type="submission" date="2016-10" db="EMBL/GenBank/DDBJ databases">
        <authorList>
            <person name="de Groot N.N."/>
        </authorList>
    </citation>
    <scope>NUCLEOTIDE SEQUENCE [LARGE SCALE GENOMIC DNA]</scope>
    <source>
        <strain evidence="2 3">DSM 15827</strain>
    </source>
</reference>
<dbReference type="Proteomes" id="UP000198556">
    <property type="component" value="Unassembled WGS sequence"/>
</dbReference>
<evidence type="ECO:0000313" key="2">
    <source>
        <dbReference type="EMBL" id="SER27560.1"/>
    </source>
</evidence>
<evidence type="ECO:0000313" key="3">
    <source>
        <dbReference type="Proteomes" id="UP000198556"/>
    </source>
</evidence>
<protein>
    <recommendedName>
        <fullName evidence="4">Cell wall binding repeat-containing protein</fullName>
    </recommendedName>
</protein>
<sequence length="84" mass="9531">MKVKKVLLTTAALTLGLVATSLTSQGITQTAYAFESGWQGNNFFKADGTQAKDEWVEYNGHWYFITPNSVYAHDTWKGEYYLKQ</sequence>
<accession>A0A1H9MV17</accession>
<dbReference type="SUPFAM" id="SSF69360">
    <property type="entry name" value="Cell wall binding repeat"/>
    <property type="match status" value="1"/>
</dbReference>
<evidence type="ECO:0008006" key="4">
    <source>
        <dbReference type="Google" id="ProtNLM"/>
    </source>
</evidence>